<dbReference type="Pfam" id="PF13579">
    <property type="entry name" value="Glyco_trans_4_4"/>
    <property type="match status" value="1"/>
</dbReference>
<evidence type="ECO:0000313" key="4">
    <source>
        <dbReference type="EMBL" id="PTL59873.1"/>
    </source>
</evidence>
<evidence type="ECO:0000256" key="2">
    <source>
        <dbReference type="ARBA" id="ARBA00022679"/>
    </source>
</evidence>
<dbReference type="Proteomes" id="UP000240739">
    <property type="component" value="Unassembled WGS sequence"/>
</dbReference>
<keyword evidence="2" id="KW-0808">Transferase</keyword>
<dbReference type="PANTHER" id="PTHR45947:SF13">
    <property type="entry name" value="TRANSFERASE"/>
    <property type="match status" value="1"/>
</dbReference>
<keyword evidence="1" id="KW-0328">Glycosyltransferase</keyword>
<dbReference type="InterPro" id="IPR028098">
    <property type="entry name" value="Glyco_trans_4-like_N"/>
</dbReference>
<accession>A0A2T4UKW1</accession>
<dbReference type="GO" id="GO:1901137">
    <property type="term" value="P:carbohydrate derivative biosynthetic process"/>
    <property type="evidence" value="ECO:0007669"/>
    <property type="project" value="UniProtKB-ARBA"/>
</dbReference>
<dbReference type="Gene3D" id="3.40.50.2000">
    <property type="entry name" value="Glycogen Phosphorylase B"/>
    <property type="match status" value="2"/>
</dbReference>
<dbReference type="PANTHER" id="PTHR45947">
    <property type="entry name" value="SULFOQUINOVOSYL TRANSFERASE SQD2"/>
    <property type="match status" value="1"/>
</dbReference>
<comment type="caution">
    <text evidence="4">The sequence shown here is derived from an EMBL/GenBank/DDBJ whole genome shotgun (WGS) entry which is preliminary data.</text>
</comment>
<sequence length="387" mass="40051">MILVLHHRYRVLGGEERAVDDLVWLASSHLGERVERLERDSARTTSAAAAVGLVRGGLRPGEVADAVRRTGADVVHAHNLNPTFGYRALAAARDAGARVVLHLHNSRLVCAVGTTIDPDGRDCTRCHGRDTRPGYRLRCRGDAREAALYATSLAAWSARLVAQADVVVVPSVSALERLRALGAPLPAGDRIHVVANLVRSLDRPPGVPEPQVPSRAPDGPALVVSRLAPEKGVELAIDACREAGVPLVVAGDGPLAGALAQRAAGADVTFHGHVDGAALARLRAEASVALVPTRAHESFGLAALESLAAGLPVVATAMGALRELGDDVTLVPPGDVPALAAATLAARADADAPARALDAARRRAAPEVVAPQLRAVYAAARAATRPG</sequence>
<dbReference type="EMBL" id="PYYB01000001">
    <property type="protein sequence ID" value="PTL59873.1"/>
    <property type="molecule type" value="Genomic_DNA"/>
</dbReference>
<evidence type="ECO:0000313" key="5">
    <source>
        <dbReference type="Proteomes" id="UP000240739"/>
    </source>
</evidence>
<name>A0A2T4UKW1_9ACTN</name>
<dbReference type="InterPro" id="IPR050194">
    <property type="entry name" value="Glycosyltransferase_grp1"/>
</dbReference>
<keyword evidence="5" id="KW-1185">Reference proteome</keyword>
<dbReference type="RefSeq" id="WP_107568517.1">
    <property type="nucleotide sequence ID" value="NZ_PYYB01000001.1"/>
</dbReference>
<organism evidence="4 5">
    <name type="scientific">Paraconexibacter algicola</name>
    <dbReference type="NCBI Taxonomy" id="2133960"/>
    <lineage>
        <taxon>Bacteria</taxon>
        <taxon>Bacillati</taxon>
        <taxon>Actinomycetota</taxon>
        <taxon>Thermoleophilia</taxon>
        <taxon>Solirubrobacterales</taxon>
        <taxon>Paraconexibacteraceae</taxon>
        <taxon>Paraconexibacter</taxon>
    </lineage>
</organism>
<evidence type="ECO:0000256" key="1">
    <source>
        <dbReference type="ARBA" id="ARBA00022676"/>
    </source>
</evidence>
<feature type="domain" description="Glycosyltransferase subfamily 4-like N-terminal" evidence="3">
    <location>
        <begin position="33"/>
        <end position="196"/>
    </location>
</feature>
<proteinExistence type="predicted"/>
<dbReference type="OrthoDB" id="9787111at2"/>
<protein>
    <recommendedName>
        <fullName evidence="3">Glycosyltransferase subfamily 4-like N-terminal domain-containing protein</fullName>
    </recommendedName>
</protein>
<dbReference type="Pfam" id="PF13692">
    <property type="entry name" value="Glyco_trans_1_4"/>
    <property type="match status" value="1"/>
</dbReference>
<dbReference type="AlphaFoldDB" id="A0A2T4UKW1"/>
<reference evidence="4 5" key="1">
    <citation type="submission" date="2018-03" db="EMBL/GenBank/DDBJ databases">
        <title>Aquarubrobacter algicola gen. nov., sp. nov., a novel actinobacterium isolated from shallow eutrophic lake during the end of cyanobacterial harmful algal blooms.</title>
        <authorList>
            <person name="Chun S.J."/>
        </authorList>
    </citation>
    <scope>NUCLEOTIDE SEQUENCE [LARGE SCALE GENOMIC DNA]</scope>
    <source>
        <strain evidence="4 5">Seoho-28</strain>
    </source>
</reference>
<dbReference type="SUPFAM" id="SSF53756">
    <property type="entry name" value="UDP-Glycosyltransferase/glycogen phosphorylase"/>
    <property type="match status" value="1"/>
</dbReference>
<dbReference type="GO" id="GO:0016757">
    <property type="term" value="F:glycosyltransferase activity"/>
    <property type="evidence" value="ECO:0007669"/>
    <property type="project" value="UniProtKB-KW"/>
</dbReference>
<gene>
    <name evidence="4" type="ORF">C7Y72_09535</name>
</gene>
<evidence type="ECO:0000259" key="3">
    <source>
        <dbReference type="Pfam" id="PF13579"/>
    </source>
</evidence>
<dbReference type="CDD" id="cd03801">
    <property type="entry name" value="GT4_PimA-like"/>
    <property type="match status" value="1"/>
</dbReference>